<proteinExistence type="predicted"/>
<gene>
    <name evidence="1" type="primary">B1160F02.19</name>
</gene>
<evidence type="ECO:0000313" key="2">
    <source>
        <dbReference type="Proteomes" id="UP000000763"/>
    </source>
</evidence>
<accession>Q6MWF7</accession>
<dbReference type="EMBL" id="BX842604">
    <property type="protein sequence ID" value="CAE75988.1"/>
    <property type="molecule type" value="Genomic_DNA"/>
</dbReference>
<sequence>MDSSTTNYSTASYVGWYDPNEEVLTKPIPTPGNEFRIVQYADDTLLFLTASQKELFYLKAILNTFVSSTSLKINYNLEKVDHLSKLFGCSIVLSSLPTYYMCSLSLSKTVIESIDRARRHCLWRGSDINSSRKSLVLRERVCQLKDRGGLGVIDLRLQNNALLLKNLHKFYNRYPVPWLFALQQSAQAFQEYLAMSAADTLEHLNDESDR</sequence>
<dbReference type="AlphaFoldDB" id="Q6MWF7"/>
<protein>
    <submittedName>
        <fullName evidence="1">B1160F02.19 protein</fullName>
    </submittedName>
</protein>
<reference evidence="2" key="1">
    <citation type="journal article" date="2005" name="Nature">
        <title>The map-based sequence of the rice genome.</title>
        <authorList>
            <consortium name="International rice genome sequencing project (IRGSP)"/>
            <person name="Matsumoto T."/>
            <person name="Wu J."/>
            <person name="Kanamori H."/>
            <person name="Katayose Y."/>
            <person name="Fujisawa M."/>
            <person name="Namiki N."/>
            <person name="Mizuno H."/>
            <person name="Yamamoto K."/>
            <person name="Antonio B.A."/>
            <person name="Baba T."/>
            <person name="Sakata K."/>
            <person name="Nagamura Y."/>
            <person name="Aoki H."/>
            <person name="Arikawa K."/>
            <person name="Arita K."/>
            <person name="Bito T."/>
            <person name="Chiden Y."/>
            <person name="Fujitsuka N."/>
            <person name="Fukunaka R."/>
            <person name="Hamada M."/>
            <person name="Harada C."/>
            <person name="Hayashi A."/>
            <person name="Hijishita S."/>
            <person name="Honda M."/>
            <person name="Hosokawa S."/>
            <person name="Ichikawa Y."/>
            <person name="Idonuma A."/>
            <person name="Iijima M."/>
            <person name="Ikeda M."/>
            <person name="Ikeno M."/>
            <person name="Ito K."/>
            <person name="Ito S."/>
            <person name="Ito T."/>
            <person name="Ito Y."/>
            <person name="Ito Y."/>
            <person name="Iwabuchi A."/>
            <person name="Kamiya K."/>
            <person name="Karasawa W."/>
            <person name="Kurita K."/>
            <person name="Katagiri S."/>
            <person name="Kikuta A."/>
            <person name="Kobayashi H."/>
            <person name="Kobayashi N."/>
            <person name="Machita K."/>
            <person name="Maehara T."/>
            <person name="Masukawa M."/>
            <person name="Mizubayashi T."/>
            <person name="Mukai Y."/>
            <person name="Nagasaki H."/>
            <person name="Nagata Y."/>
            <person name="Naito S."/>
            <person name="Nakashima M."/>
            <person name="Nakama Y."/>
            <person name="Nakamichi Y."/>
            <person name="Nakamura M."/>
            <person name="Meguro A."/>
            <person name="Negishi M."/>
            <person name="Ohta I."/>
            <person name="Ohta T."/>
            <person name="Okamoto M."/>
            <person name="Ono N."/>
            <person name="Saji S."/>
            <person name="Sakaguchi M."/>
            <person name="Sakai K."/>
            <person name="Shibata M."/>
            <person name="Shimokawa T."/>
            <person name="Song J."/>
            <person name="Takazaki Y."/>
            <person name="Terasawa K."/>
            <person name="Tsugane M."/>
            <person name="Tsuji K."/>
            <person name="Ueda S."/>
            <person name="Waki K."/>
            <person name="Yamagata H."/>
            <person name="Yamamoto M."/>
            <person name="Yamamoto S."/>
            <person name="Yamane H."/>
            <person name="Yoshiki S."/>
            <person name="Yoshihara R."/>
            <person name="Yukawa K."/>
            <person name="Zhong H."/>
            <person name="Yano M."/>
            <person name="Yuan Q."/>
            <person name="Ouyang S."/>
            <person name="Liu J."/>
            <person name="Jones K.M."/>
            <person name="Gansberger K."/>
            <person name="Moffat K."/>
            <person name="Hill J."/>
            <person name="Bera J."/>
            <person name="Fadrosh D."/>
            <person name="Jin S."/>
            <person name="Johri S."/>
            <person name="Kim M."/>
            <person name="Overton L."/>
            <person name="Reardon M."/>
            <person name="Tsitrin T."/>
            <person name="Vuong H."/>
            <person name="Weaver B."/>
            <person name="Ciecko A."/>
            <person name="Tallon L."/>
            <person name="Jackson J."/>
            <person name="Pai G."/>
            <person name="Aken S.V."/>
            <person name="Utterback T."/>
            <person name="Reidmuller S."/>
            <person name="Feldblyum T."/>
            <person name="Hsiao J."/>
            <person name="Zismann V."/>
            <person name="Iobst S."/>
            <person name="de Vazeille A.R."/>
            <person name="Buell C.R."/>
            <person name="Ying K."/>
            <person name="Li Y."/>
            <person name="Lu T."/>
            <person name="Huang Y."/>
            <person name="Zhao Q."/>
            <person name="Feng Q."/>
            <person name="Zhang L."/>
            <person name="Zhu J."/>
            <person name="Weng Q."/>
            <person name="Mu J."/>
            <person name="Lu Y."/>
            <person name="Fan D."/>
            <person name="Liu Y."/>
            <person name="Guan J."/>
            <person name="Zhang Y."/>
            <person name="Yu S."/>
            <person name="Liu X."/>
            <person name="Zhang Y."/>
            <person name="Hong G."/>
            <person name="Han B."/>
            <person name="Choisne N."/>
            <person name="Demange N."/>
            <person name="Orjeda G."/>
            <person name="Samain S."/>
            <person name="Cattolico L."/>
            <person name="Pelletier E."/>
            <person name="Couloux A."/>
            <person name="Segurens B."/>
            <person name="Wincker P."/>
            <person name="D'Hont A."/>
            <person name="Scarpelli C."/>
            <person name="Weissenbach J."/>
            <person name="Salanoubat M."/>
            <person name="Quetier F."/>
            <person name="Yu Y."/>
            <person name="Kim H.R."/>
            <person name="Rambo T."/>
            <person name="Currie J."/>
            <person name="Collura K."/>
            <person name="Luo M."/>
            <person name="Yang T."/>
            <person name="Ammiraju J.S.S."/>
            <person name="Engler F."/>
            <person name="Soderlund C."/>
            <person name="Wing R.A."/>
            <person name="Palmer L.E."/>
            <person name="de la Bastide M."/>
            <person name="Spiegel L."/>
            <person name="Nascimento L."/>
            <person name="Zutavern T."/>
            <person name="O'Shaughnessy A."/>
            <person name="Dike S."/>
            <person name="Dedhia N."/>
            <person name="Preston R."/>
            <person name="Balija V."/>
            <person name="McCombie W.R."/>
            <person name="Chow T."/>
            <person name="Chen H."/>
            <person name="Chung M."/>
            <person name="Chen C."/>
            <person name="Shaw J."/>
            <person name="Wu H."/>
            <person name="Hsiao K."/>
            <person name="Chao Y."/>
            <person name="Chu M."/>
            <person name="Cheng C."/>
            <person name="Hour A."/>
            <person name="Lee P."/>
            <person name="Lin S."/>
            <person name="Lin Y."/>
            <person name="Liou J."/>
            <person name="Liu S."/>
            <person name="Hsing Y."/>
            <person name="Raghuvanshi S."/>
            <person name="Mohanty A."/>
            <person name="Bharti A.K."/>
            <person name="Gaur A."/>
            <person name="Gupta V."/>
            <person name="Kumar D."/>
            <person name="Ravi V."/>
            <person name="Vij S."/>
            <person name="Kapur A."/>
            <person name="Khurana P."/>
            <person name="Khurana P."/>
            <person name="Khurana J.P."/>
            <person name="Tyagi A.K."/>
            <person name="Gaikwad K."/>
            <person name="Singh A."/>
            <person name="Dalal V."/>
            <person name="Srivastava S."/>
            <person name="Dixit A."/>
            <person name="Pal A.K."/>
            <person name="Ghazi I.A."/>
            <person name="Yadav M."/>
            <person name="Pandit A."/>
            <person name="Bhargava A."/>
            <person name="Sureshbabu K."/>
            <person name="Batra K."/>
            <person name="Sharma T.R."/>
            <person name="Mohapatra T."/>
            <person name="Singh N.K."/>
            <person name="Messing J."/>
            <person name="Nelson A.B."/>
            <person name="Fuks G."/>
            <person name="Kavchok S."/>
            <person name="Keizer G."/>
            <person name="Linton E."/>
            <person name="Llaca V."/>
            <person name="Song R."/>
            <person name="Tanyolac B."/>
            <person name="Young S."/>
            <person name="Ho-Il K."/>
            <person name="Hahn J.H."/>
            <person name="Sangsakoo G."/>
            <person name="Vanavichit A."/>
            <person name="de Mattos Luiz.A.T."/>
            <person name="Zimmer P.D."/>
            <person name="Malone G."/>
            <person name="Dellagostin O."/>
            <person name="de Oliveira A.C."/>
            <person name="Bevan M."/>
            <person name="Bancroft I."/>
            <person name="Minx P."/>
            <person name="Cordum H."/>
            <person name="Wilson R."/>
            <person name="Cheng Z."/>
            <person name="Jin W."/>
            <person name="Jiang J."/>
            <person name="Leong S.A."/>
            <person name="Iwama H."/>
            <person name="Gojobori T."/>
            <person name="Itoh T."/>
            <person name="Niimura Y."/>
            <person name="Fujii Y."/>
            <person name="Habara T."/>
            <person name="Sakai H."/>
            <person name="Sato Y."/>
            <person name="Wilson G."/>
            <person name="Kumar K."/>
            <person name="McCouch S."/>
            <person name="Juretic N."/>
            <person name="Hoen D."/>
            <person name="Wright S."/>
            <person name="Bruskiewich R."/>
            <person name="Bureau T."/>
            <person name="Miyao A."/>
            <person name="Hirochika H."/>
            <person name="Nishikawa T."/>
            <person name="Kadowaki K."/>
            <person name="Sugiura M."/>
            <person name="Burr B."/>
            <person name="Sasaki T."/>
        </authorList>
    </citation>
    <scope>NUCLEOTIDE SEQUENCE [LARGE SCALE GENOMIC DNA]</scope>
    <source>
        <strain evidence="2">cv. Nipponbare</strain>
    </source>
</reference>
<reference evidence="2" key="2">
    <citation type="journal article" date="2008" name="Nucleic Acids Res.">
        <title>The rice annotation project database (RAP-DB): 2008 update.</title>
        <authorList>
            <consortium name="The rice annotation project (RAP)"/>
        </authorList>
    </citation>
    <scope>GENOME REANNOTATION</scope>
    <source>
        <strain evidence="2">cv. Nipponbare</strain>
    </source>
</reference>
<name>Q6MWF7_ORYSJ</name>
<organism evidence="1 2">
    <name type="scientific">Oryza sativa subsp. japonica</name>
    <name type="common">Rice</name>
    <dbReference type="NCBI Taxonomy" id="39947"/>
    <lineage>
        <taxon>Eukaryota</taxon>
        <taxon>Viridiplantae</taxon>
        <taxon>Streptophyta</taxon>
        <taxon>Embryophyta</taxon>
        <taxon>Tracheophyta</taxon>
        <taxon>Spermatophyta</taxon>
        <taxon>Magnoliopsida</taxon>
        <taxon>Liliopsida</taxon>
        <taxon>Poales</taxon>
        <taxon>Poaceae</taxon>
        <taxon>BOP clade</taxon>
        <taxon>Oryzoideae</taxon>
        <taxon>Oryzeae</taxon>
        <taxon>Oryzinae</taxon>
        <taxon>Oryza</taxon>
        <taxon>Oryza sativa</taxon>
    </lineage>
</organism>
<evidence type="ECO:0000313" key="1">
    <source>
        <dbReference type="EMBL" id="CAE75988.1"/>
    </source>
</evidence>
<dbReference type="Proteomes" id="UP000000763">
    <property type="component" value="Chromosome 4"/>
</dbReference>